<dbReference type="Proteomes" id="UP000327179">
    <property type="component" value="Chromosome"/>
</dbReference>
<evidence type="ECO:0000256" key="1">
    <source>
        <dbReference type="SAM" id="MobiDB-lite"/>
    </source>
</evidence>
<protein>
    <submittedName>
        <fullName evidence="2">Uncharacterized protein</fullName>
    </submittedName>
</protein>
<proteinExistence type="predicted"/>
<dbReference type="KEGG" id="plal:FXN65_15410"/>
<evidence type="ECO:0000313" key="3">
    <source>
        <dbReference type="Proteomes" id="UP000327179"/>
    </source>
</evidence>
<gene>
    <name evidence="2" type="ORF">FXN65_15410</name>
</gene>
<keyword evidence="3" id="KW-1185">Reference proteome</keyword>
<dbReference type="AlphaFoldDB" id="A0A5J6QNT0"/>
<feature type="compositionally biased region" description="Pro residues" evidence="1">
    <location>
        <begin position="250"/>
        <end position="264"/>
    </location>
</feature>
<dbReference type="EMBL" id="CP043311">
    <property type="protein sequence ID" value="QEY63372.1"/>
    <property type="molecule type" value="Genomic_DNA"/>
</dbReference>
<sequence length="264" mass="29979">MPVAFAPAVDEFKEQDRALTLQHKIVLQESDSQEQLYEPLATKGFTFLARDLNFRAYKKGDISDPEATIPEPGVLGLNSYTTRLVSSARRGIGRLELVVQDGYFRVGLVTYPDYFAFKNSVLYAIELKTPKESTFKAYMSDSFWTDRKFDNRSIVDEMKYRIEKLPKDKVMHVLLFDLRNMTRTTAASALEDLSNSVSLNLRRKDWFTSHINSVMFFDGKLSKLISMTEILAGETSKGEQQNLGSFFTRKPPPSSSTQPPPTGM</sequence>
<name>A0A5J6QNT0_9GAMM</name>
<dbReference type="RefSeq" id="WP_151134019.1">
    <property type="nucleotide sequence ID" value="NZ_CP043311.1"/>
</dbReference>
<organism evidence="2 3">
    <name type="scientific">Metapseudomonas lalkuanensis</name>
    <dbReference type="NCBI Taxonomy" id="2604832"/>
    <lineage>
        <taxon>Bacteria</taxon>
        <taxon>Pseudomonadati</taxon>
        <taxon>Pseudomonadota</taxon>
        <taxon>Gammaproteobacteria</taxon>
        <taxon>Pseudomonadales</taxon>
        <taxon>Pseudomonadaceae</taxon>
        <taxon>Metapseudomonas</taxon>
    </lineage>
</organism>
<reference evidence="2 3" key="1">
    <citation type="submission" date="2019-08" db="EMBL/GenBank/DDBJ databases">
        <title>Whole-genome Sequencing of e-waste polymer degrading bacterium Pseudomonas sp. strain PE08.</title>
        <authorList>
            <person name="Kirdat K."/>
            <person name="Debbarma P."/>
            <person name="Narawade N."/>
            <person name="Suyal D."/>
            <person name="Thorat V."/>
            <person name="Shouche Y."/>
            <person name="Goel R."/>
            <person name="Yadav A."/>
        </authorList>
    </citation>
    <scope>NUCLEOTIDE SEQUENCE [LARGE SCALE GENOMIC DNA]</scope>
    <source>
        <strain evidence="2 3">PE08</strain>
    </source>
</reference>
<accession>A0A5J6QNT0</accession>
<evidence type="ECO:0000313" key="2">
    <source>
        <dbReference type="EMBL" id="QEY63372.1"/>
    </source>
</evidence>
<feature type="region of interest" description="Disordered" evidence="1">
    <location>
        <begin position="235"/>
        <end position="264"/>
    </location>
</feature>